<sequence length="68" mass="7293">MSKEVVITLEGLSCNGCVNSVITALMMVDGVEQADVTLYEAHVTGTMKVEDLIDAVEEAGFDAEEKKD</sequence>
<accession>A0A1T1H924</accession>
<dbReference type="Pfam" id="PF00403">
    <property type="entry name" value="HMA"/>
    <property type="match status" value="1"/>
</dbReference>
<dbReference type="InterPro" id="IPR036163">
    <property type="entry name" value="HMA_dom_sf"/>
</dbReference>
<evidence type="ECO:0000256" key="1">
    <source>
        <dbReference type="ARBA" id="ARBA00022723"/>
    </source>
</evidence>
<dbReference type="STRING" id="966.BTA35_0214075"/>
<gene>
    <name evidence="3" type="ORF">BTA35_0214075</name>
</gene>
<reference evidence="3" key="1">
    <citation type="submission" date="2017-02" db="EMBL/GenBank/DDBJ databases">
        <title>Draft Genome Sequence of the Salt Water Bacterium Oceanospirillum linum ATCC 11336.</title>
        <authorList>
            <person name="Trachtenberg A.M."/>
            <person name="Carney J.G."/>
            <person name="Linnane J.D."/>
            <person name="Rheaume B.A."/>
            <person name="Pitts N.L."/>
            <person name="Mykles D.L."/>
            <person name="Maclea K.S."/>
        </authorList>
    </citation>
    <scope>NUCLEOTIDE SEQUENCE [LARGE SCALE GENOMIC DNA]</scope>
    <source>
        <strain evidence="3">ATCC 11336</strain>
    </source>
</reference>
<dbReference type="RefSeq" id="WP_139363670.1">
    <property type="nucleotide sequence ID" value="NZ_FXTS01000008.1"/>
</dbReference>
<feature type="domain" description="HMA" evidence="2">
    <location>
        <begin position="3"/>
        <end position="64"/>
    </location>
</feature>
<name>A0A1T1H924_OCELI</name>
<protein>
    <recommendedName>
        <fullName evidence="2">HMA domain-containing protein</fullName>
    </recommendedName>
</protein>
<dbReference type="PROSITE" id="PS01047">
    <property type="entry name" value="HMA_1"/>
    <property type="match status" value="1"/>
</dbReference>
<evidence type="ECO:0000259" key="2">
    <source>
        <dbReference type="PROSITE" id="PS50846"/>
    </source>
</evidence>
<keyword evidence="4" id="KW-1185">Reference proteome</keyword>
<organism evidence="3 4">
    <name type="scientific">Oceanospirillum linum</name>
    <dbReference type="NCBI Taxonomy" id="966"/>
    <lineage>
        <taxon>Bacteria</taxon>
        <taxon>Pseudomonadati</taxon>
        <taxon>Pseudomonadota</taxon>
        <taxon>Gammaproteobacteria</taxon>
        <taxon>Oceanospirillales</taxon>
        <taxon>Oceanospirillaceae</taxon>
        <taxon>Oceanospirillum</taxon>
    </lineage>
</organism>
<proteinExistence type="predicted"/>
<evidence type="ECO:0000313" key="4">
    <source>
        <dbReference type="Proteomes" id="UP000190064"/>
    </source>
</evidence>
<evidence type="ECO:0000313" key="3">
    <source>
        <dbReference type="EMBL" id="OOV86338.1"/>
    </source>
</evidence>
<dbReference type="PROSITE" id="PS50846">
    <property type="entry name" value="HMA_2"/>
    <property type="match status" value="1"/>
</dbReference>
<comment type="caution">
    <text evidence="3">The sequence shown here is derived from an EMBL/GenBank/DDBJ whole genome shotgun (WGS) entry which is preliminary data.</text>
</comment>
<keyword evidence="1" id="KW-0479">Metal-binding</keyword>
<dbReference type="EMBL" id="MTSD02000007">
    <property type="protein sequence ID" value="OOV86338.1"/>
    <property type="molecule type" value="Genomic_DNA"/>
</dbReference>
<dbReference type="Proteomes" id="UP000190064">
    <property type="component" value="Unassembled WGS sequence"/>
</dbReference>
<dbReference type="GO" id="GO:0046872">
    <property type="term" value="F:metal ion binding"/>
    <property type="evidence" value="ECO:0007669"/>
    <property type="project" value="UniProtKB-KW"/>
</dbReference>
<dbReference type="InterPro" id="IPR006121">
    <property type="entry name" value="HMA_dom"/>
</dbReference>
<dbReference type="SUPFAM" id="SSF55008">
    <property type="entry name" value="HMA, heavy metal-associated domain"/>
    <property type="match status" value="1"/>
</dbReference>
<dbReference type="AlphaFoldDB" id="A0A1T1H924"/>
<dbReference type="CDD" id="cd00371">
    <property type="entry name" value="HMA"/>
    <property type="match status" value="1"/>
</dbReference>
<dbReference type="Gene3D" id="3.30.70.100">
    <property type="match status" value="1"/>
</dbReference>
<dbReference type="InterPro" id="IPR017969">
    <property type="entry name" value="Heavy-metal-associated_CS"/>
</dbReference>